<protein>
    <submittedName>
        <fullName evidence="1">Uncharacterized protein</fullName>
    </submittedName>
</protein>
<gene>
    <name evidence="1" type="ORF">H5410_036234</name>
</gene>
<name>A0A9J5Y4T2_SOLCO</name>
<accession>A0A9J5Y4T2</accession>
<proteinExistence type="predicted"/>
<evidence type="ECO:0000313" key="1">
    <source>
        <dbReference type="EMBL" id="KAG5595002.1"/>
    </source>
</evidence>
<dbReference type="EMBL" id="JACXVP010000007">
    <property type="protein sequence ID" value="KAG5595002.1"/>
    <property type="molecule type" value="Genomic_DNA"/>
</dbReference>
<dbReference type="AlphaFoldDB" id="A0A9J5Y4T2"/>
<organism evidence="1 2">
    <name type="scientific">Solanum commersonii</name>
    <name type="common">Commerson's wild potato</name>
    <name type="synonym">Commerson's nightshade</name>
    <dbReference type="NCBI Taxonomy" id="4109"/>
    <lineage>
        <taxon>Eukaryota</taxon>
        <taxon>Viridiplantae</taxon>
        <taxon>Streptophyta</taxon>
        <taxon>Embryophyta</taxon>
        <taxon>Tracheophyta</taxon>
        <taxon>Spermatophyta</taxon>
        <taxon>Magnoliopsida</taxon>
        <taxon>eudicotyledons</taxon>
        <taxon>Gunneridae</taxon>
        <taxon>Pentapetalae</taxon>
        <taxon>asterids</taxon>
        <taxon>lamiids</taxon>
        <taxon>Solanales</taxon>
        <taxon>Solanaceae</taxon>
        <taxon>Solanoideae</taxon>
        <taxon>Solaneae</taxon>
        <taxon>Solanum</taxon>
    </lineage>
</organism>
<sequence>MRNHFQESDPSLVFNNCSLISKQEMPTNPRDLISINIQTLEARTKKQVENESESGGGEHHIVLDHYVFPKGHIEMATSLPERRWKEDQLNTDRGGNKSIHEVPCCSYSGNRSQTGTIGGKSIKKRVTIQMRNNINSLQE</sequence>
<dbReference type="Proteomes" id="UP000824120">
    <property type="component" value="Chromosome 7"/>
</dbReference>
<evidence type="ECO:0000313" key="2">
    <source>
        <dbReference type="Proteomes" id="UP000824120"/>
    </source>
</evidence>
<reference evidence="1 2" key="1">
    <citation type="submission" date="2020-09" db="EMBL/GenBank/DDBJ databases">
        <title>De no assembly of potato wild relative species, Solanum commersonii.</title>
        <authorList>
            <person name="Cho K."/>
        </authorList>
    </citation>
    <scope>NUCLEOTIDE SEQUENCE [LARGE SCALE GENOMIC DNA]</scope>
    <source>
        <strain evidence="1">LZ3.2</strain>
        <tissue evidence="1">Leaf</tissue>
    </source>
</reference>
<comment type="caution">
    <text evidence="1">The sequence shown here is derived from an EMBL/GenBank/DDBJ whole genome shotgun (WGS) entry which is preliminary data.</text>
</comment>
<keyword evidence="2" id="KW-1185">Reference proteome</keyword>